<feature type="domain" description="P-type ATPase A" evidence="7">
    <location>
        <begin position="5"/>
        <end position="109"/>
    </location>
</feature>
<evidence type="ECO:0000256" key="2">
    <source>
        <dbReference type="ARBA" id="ARBA00022692"/>
    </source>
</evidence>
<evidence type="ECO:0000256" key="5">
    <source>
        <dbReference type="ARBA" id="ARBA00023136"/>
    </source>
</evidence>
<feature type="transmembrane region" description="Helical" evidence="6">
    <location>
        <begin position="128"/>
        <end position="152"/>
    </location>
</feature>
<keyword evidence="2 6" id="KW-0812">Transmembrane</keyword>
<dbReference type="PANTHER" id="PTHR46594:SF4">
    <property type="entry name" value="P-TYPE CATION-TRANSPORTING ATPASE"/>
    <property type="match status" value="1"/>
</dbReference>
<dbReference type="EMBL" id="KQ241971">
    <property type="protein sequence ID" value="KNC81996.1"/>
    <property type="molecule type" value="Genomic_DNA"/>
</dbReference>
<dbReference type="NCBIfam" id="TIGR01494">
    <property type="entry name" value="ATPase_P-type"/>
    <property type="match status" value="2"/>
</dbReference>
<keyword evidence="5 6" id="KW-0472">Membrane</keyword>
<dbReference type="InterPro" id="IPR001757">
    <property type="entry name" value="P_typ_ATPase"/>
</dbReference>
<sequence length="623" mass="66910">MFLQPTEATLLTMDSDGSIINEEKLHVDLVRKGDILRVTAGEQVPVDGEIVYGRSTLNESMITGEAKPVNKTIGDQIIGGTLNETGSVHIKVTNVGADSALSQIVKLVEEAQTSKAPIQRFADTIASYFVPAIICIALSTFAVWYVLLLTGVVTGPEDIPSVQYALNFCISVLVVACPCALGLATPTAVMVGTGVGAQNGVLIKGGESLEAAHLINTVLLDKTGTITEGKPNISLFRLLSRDGKWTKNELVRLAGVAESGSEHPFGVAIVKYAKATLRVLAFAQPERMMVAAGQVYIYIYYMSVCVFRYLQTHGSVPMYLGVLVYIVVTTLWVCLFSQCVCSVPETTKIPSPVKMDVSDRSKSVSIIAPSNPSTIHDVGIDPINVFAEVLPSRKAEIVKQLQAEGETVAMCGDGINDSPALAQADLGVAIGTGTDVAIEAADVVLINGALDGIVTAIDLSRTTVRRIRYNFFFACIYNLMGVPVAAGLFMWAGILMRPPMAAACMMFSSLSVVTSSLLLKRYRKPTGMPSKRTNIDVRLTRLQNSVDDSNTHNVGMFAKLKHRVTSMFTRHGGVVAGGAGSDTRGTGNLAYARVDTDERYDEDSDNGEEVELRDSDMEAIEMY</sequence>
<dbReference type="eggNOG" id="KOG0207">
    <property type="taxonomic scope" value="Eukaryota"/>
</dbReference>
<dbReference type="PRINTS" id="PR00119">
    <property type="entry name" value="CATATPASE"/>
</dbReference>
<dbReference type="PANTHER" id="PTHR46594">
    <property type="entry name" value="P-TYPE CATION-TRANSPORTING ATPASE"/>
    <property type="match status" value="1"/>
</dbReference>
<dbReference type="GO" id="GO:0016020">
    <property type="term" value="C:membrane"/>
    <property type="evidence" value="ECO:0007669"/>
    <property type="project" value="UniProtKB-SubCell"/>
</dbReference>
<organism evidence="8 9">
    <name type="scientific">Sphaeroforma arctica JP610</name>
    <dbReference type="NCBI Taxonomy" id="667725"/>
    <lineage>
        <taxon>Eukaryota</taxon>
        <taxon>Ichthyosporea</taxon>
        <taxon>Ichthyophonida</taxon>
        <taxon>Sphaeroforma</taxon>
    </lineage>
</organism>
<evidence type="ECO:0000256" key="3">
    <source>
        <dbReference type="ARBA" id="ARBA00022723"/>
    </source>
</evidence>
<dbReference type="GO" id="GO:0046872">
    <property type="term" value="F:metal ion binding"/>
    <property type="evidence" value="ECO:0007669"/>
    <property type="project" value="UniProtKB-KW"/>
</dbReference>
<evidence type="ECO:0000259" key="7">
    <source>
        <dbReference type="Pfam" id="PF00122"/>
    </source>
</evidence>
<dbReference type="SUPFAM" id="SSF81665">
    <property type="entry name" value="Calcium ATPase, transmembrane domain M"/>
    <property type="match status" value="1"/>
</dbReference>
<keyword evidence="9" id="KW-1185">Reference proteome</keyword>
<evidence type="ECO:0000313" key="8">
    <source>
        <dbReference type="EMBL" id="KNC81996.1"/>
    </source>
</evidence>
<dbReference type="STRING" id="667725.A0A0L0FZK7"/>
<dbReference type="GeneID" id="25906213"/>
<feature type="transmembrane region" description="Helical" evidence="6">
    <location>
        <begin position="500"/>
        <end position="519"/>
    </location>
</feature>
<dbReference type="GO" id="GO:0016887">
    <property type="term" value="F:ATP hydrolysis activity"/>
    <property type="evidence" value="ECO:0007669"/>
    <property type="project" value="InterPro"/>
</dbReference>
<keyword evidence="3" id="KW-0479">Metal-binding</keyword>
<dbReference type="SUPFAM" id="SSF81660">
    <property type="entry name" value="Metal cation-transporting ATPase, ATP-binding domain N"/>
    <property type="match status" value="1"/>
</dbReference>
<dbReference type="InterPro" id="IPR023298">
    <property type="entry name" value="ATPase_P-typ_TM_dom_sf"/>
</dbReference>
<dbReference type="InterPro" id="IPR036412">
    <property type="entry name" value="HAD-like_sf"/>
</dbReference>
<evidence type="ECO:0000256" key="6">
    <source>
        <dbReference type="SAM" id="Phobius"/>
    </source>
</evidence>
<proteinExistence type="predicted"/>
<dbReference type="InterPro" id="IPR059000">
    <property type="entry name" value="ATPase_P-type_domA"/>
</dbReference>
<dbReference type="InterPro" id="IPR023299">
    <property type="entry name" value="ATPase_P-typ_cyto_dom_N"/>
</dbReference>
<dbReference type="RefSeq" id="XP_014155898.1">
    <property type="nucleotide sequence ID" value="XM_014300423.1"/>
</dbReference>
<feature type="transmembrane region" description="Helical" evidence="6">
    <location>
        <begin position="316"/>
        <end position="336"/>
    </location>
</feature>
<feature type="transmembrane region" description="Helical" evidence="6">
    <location>
        <begin position="471"/>
        <end position="494"/>
    </location>
</feature>
<dbReference type="AlphaFoldDB" id="A0A0L0FZK7"/>
<dbReference type="FunFam" id="2.70.150.10:FF:000002">
    <property type="entry name" value="Copper-transporting ATPase 1, putative"/>
    <property type="match status" value="1"/>
</dbReference>
<dbReference type="InterPro" id="IPR018303">
    <property type="entry name" value="ATPase_P-typ_P_site"/>
</dbReference>
<dbReference type="GO" id="GO:0005524">
    <property type="term" value="F:ATP binding"/>
    <property type="evidence" value="ECO:0007669"/>
    <property type="project" value="InterPro"/>
</dbReference>
<dbReference type="SUPFAM" id="SSF56784">
    <property type="entry name" value="HAD-like"/>
    <property type="match status" value="1"/>
</dbReference>
<comment type="subcellular location">
    <subcellularLocation>
        <location evidence="1">Membrane</location>
    </subcellularLocation>
</comment>
<reference evidence="8 9" key="1">
    <citation type="submission" date="2011-02" db="EMBL/GenBank/DDBJ databases">
        <title>The Genome Sequence of Sphaeroforma arctica JP610.</title>
        <authorList>
            <consortium name="The Broad Institute Genome Sequencing Platform"/>
            <person name="Russ C."/>
            <person name="Cuomo C."/>
            <person name="Young S.K."/>
            <person name="Zeng Q."/>
            <person name="Gargeya S."/>
            <person name="Alvarado L."/>
            <person name="Berlin A."/>
            <person name="Chapman S.B."/>
            <person name="Chen Z."/>
            <person name="Freedman E."/>
            <person name="Gellesch M."/>
            <person name="Goldberg J."/>
            <person name="Griggs A."/>
            <person name="Gujja S."/>
            <person name="Heilman E."/>
            <person name="Heiman D."/>
            <person name="Howarth C."/>
            <person name="Mehta T."/>
            <person name="Neiman D."/>
            <person name="Pearson M."/>
            <person name="Roberts A."/>
            <person name="Saif S."/>
            <person name="Shea T."/>
            <person name="Shenoy N."/>
            <person name="Sisk P."/>
            <person name="Stolte C."/>
            <person name="Sykes S."/>
            <person name="White J."/>
            <person name="Yandava C."/>
            <person name="Burger G."/>
            <person name="Gray M.W."/>
            <person name="Holland P.W.H."/>
            <person name="King N."/>
            <person name="Lang F.B.F."/>
            <person name="Roger A.J."/>
            <person name="Ruiz-Trillo I."/>
            <person name="Haas B."/>
            <person name="Nusbaum C."/>
            <person name="Birren B."/>
        </authorList>
    </citation>
    <scope>NUCLEOTIDE SEQUENCE [LARGE SCALE GENOMIC DNA]</scope>
    <source>
        <strain evidence="8 9">JP610</strain>
    </source>
</reference>
<evidence type="ECO:0000256" key="4">
    <source>
        <dbReference type="ARBA" id="ARBA00022989"/>
    </source>
</evidence>
<keyword evidence="4 6" id="KW-1133">Transmembrane helix</keyword>
<dbReference type="Proteomes" id="UP000054560">
    <property type="component" value="Unassembled WGS sequence"/>
</dbReference>
<dbReference type="SUPFAM" id="SSF81653">
    <property type="entry name" value="Calcium ATPase, transduction domain A"/>
    <property type="match status" value="1"/>
</dbReference>
<dbReference type="Pfam" id="PF00702">
    <property type="entry name" value="Hydrolase"/>
    <property type="match status" value="1"/>
</dbReference>
<name>A0A0L0FZK7_9EUKA</name>
<accession>A0A0L0FZK7</accession>
<feature type="transmembrane region" description="Helical" evidence="6">
    <location>
        <begin position="288"/>
        <end position="310"/>
    </location>
</feature>
<evidence type="ECO:0000256" key="1">
    <source>
        <dbReference type="ARBA" id="ARBA00004370"/>
    </source>
</evidence>
<dbReference type="OrthoDB" id="432719at2759"/>
<dbReference type="Gene3D" id="3.40.50.1000">
    <property type="entry name" value="HAD superfamily/HAD-like"/>
    <property type="match status" value="2"/>
</dbReference>
<dbReference type="InterPro" id="IPR008250">
    <property type="entry name" value="ATPase_P-typ_transduc_dom_A_sf"/>
</dbReference>
<dbReference type="Gene3D" id="2.70.150.10">
    <property type="entry name" value="Calcium-transporting ATPase, cytoplasmic transduction domain A"/>
    <property type="match status" value="1"/>
</dbReference>
<dbReference type="InterPro" id="IPR023214">
    <property type="entry name" value="HAD_sf"/>
</dbReference>
<protein>
    <recommendedName>
        <fullName evidence="7">P-type ATPase A domain-containing protein</fullName>
    </recommendedName>
</protein>
<gene>
    <name evidence="8" type="ORF">SARC_05709</name>
</gene>
<feature type="transmembrane region" description="Helical" evidence="6">
    <location>
        <begin position="164"/>
        <end position="184"/>
    </location>
</feature>
<dbReference type="PRINTS" id="PR00120">
    <property type="entry name" value="HATPASE"/>
</dbReference>
<dbReference type="Gene3D" id="3.40.1110.10">
    <property type="entry name" value="Calcium-transporting ATPase, cytoplasmic domain N"/>
    <property type="match status" value="1"/>
</dbReference>
<dbReference type="Pfam" id="PF00122">
    <property type="entry name" value="E1-E2_ATPase"/>
    <property type="match status" value="1"/>
</dbReference>
<dbReference type="PROSITE" id="PS00154">
    <property type="entry name" value="ATPASE_E1_E2"/>
    <property type="match status" value="1"/>
</dbReference>
<evidence type="ECO:0000313" key="9">
    <source>
        <dbReference type="Proteomes" id="UP000054560"/>
    </source>
</evidence>